<proteinExistence type="predicted"/>
<comment type="caution">
    <text evidence="2">The sequence shown here is derived from an EMBL/GenBank/DDBJ whole genome shotgun (WGS) entry which is preliminary data.</text>
</comment>
<name>A0AAV4XBN9_CAEEX</name>
<protein>
    <submittedName>
        <fullName evidence="2">Uncharacterized protein</fullName>
    </submittedName>
</protein>
<organism evidence="2 3">
    <name type="scientific">Caerostris extrusa</name>
    <name type="common">Bark spider</name>
    <name type="synonym">Caerostris bankana</name>
    <dbReference type="NCBI Taxonomy" id="172846"/>
    <lineage>
        <taxon>Eukaryota</taxon>
        <taxon>Metazoa</taxon>
        <taxon>Ecdysozoa</taxon>
        <taxon>Arthropoda</taxon>
        <taxon>Chelicerata</taxon>
        <taxon>Arachnida</taxon>
        <taxon>Araneae</taxon>
        <taxon>Araneomorphae</taxon>
        <taxon>Entelegynae</taxon>
        <taxon>Araneoidea</taxon>
        <taxon>Araneidae</taxon>
        <taxon>Caerostris</taxon>
    </lineage>
</organism>
<gene>
    <name evidence="2" type="ORF">CEXT_19271</name>
</gene>
<dbReference type="EMBL" id="BPLR01000026">
    <property type="protein sequence ID" value="GIY91595.1"/>
    <property type="molecule type" value="Genomic_DNA"/>
</dbReference>
<evidence type="ECO:0000256" key="1">
    <source>
        <dbReference type="SAM" id="MobiDB-lite"/>
    </source>
</evidence>
<evidence type="ECO:0000313" key="3">
    <source>
        <dbReference type="Proteomes" id="UP001054945"/>
    </source>
</evidence>
<dbReference type="Proteomes" id="UP001054945">
    <property type="component" value="Unassembled WGS sequence"/>
</dbReference>
<feature type="compositionally biased region" description="Low complexity" evidence="1">
    <location>
        <begin position="77"/>
        <end position="88"/>
    </location>
</feature>
<feature type="region of interest" description="Disordered" evidence="1">
    <location>
        <begin position="68"/>
        <end position="88"/>
    </location>
</feature>
<reference evidence="2 3" key="1">
    <citation type="submission" date="2021-06" db="EMBL/GenBank/DDBJ databases">
        <title>Caerostris extrusa draft genome.</title>
        <authorList>
            <person name="Kono N."/>
            <person name="Arakawa K."/>
        </authorList>
    </citation>
    <scope>NUCLEOTIDE SEQUENCE [LARGE SCALE GENOMIC DNA]</scope>
</reference>
<sequence>MAKTFKTIFLKIAHQITMQMEHNLFRANDTIFANEPHSVTLARASVFHRTEKKLAHHHEYLEKTVRCREKKKKRNARNNGGKAVPPVA</sequence>
<keyword evidence="3" id="KW-1185">Reference proteome</keyword>
<dbReference type="AlphaFoldDB" id="A0AAV4XBN9"/>
<evidence type="ECO:0000313" key="2">
    <source>
        <dbReference type="EMBL" id="GIY91595.1"/>
    </source>
</evidence>
<accession>A0AAV4XBN9</accession>